<comment type="caution">
    <text evidence="1">The sequence shown here is derived from an EMBL/GenBank/DDBJ whole genome shotgun (WGS) entry which is preliminary data.</text>
</comment>
<dbReference type="Proteomes" id="UP001459277">
    <property type="component" value="Unassembled WGS sequence"/>
</dbReference>
<evidence type="ECO:0000313" key="1">
    <source>
        <dbReference type="EMBL" id="KAL0012547.1"/>
    </source>
</evidence>
<gene>
    <name evidence="1" type="ORF">SO802_007655</name>
</gene>
<protein>
    <submittedName>
        <fullName evidence="1">Uncharacterized protein</fullName>
    </submittedName>
</protein>
<name>A0AAW2DP83_9ROSI</name>
<keyword evidence="2" id="KW-1185">Reference proteome</keyword>
<proteinExistence type="predicted"/>
<evidence type="ECO:0000313" key="2">
    <source>
        <dbReference type="Proteomes" id="UP001459277"/>
    </source>
</evidence>
<dbReference type="AlphaFoldDB" id="A0AAW2DP83"/>
<accession>A0AAW2DP83</accession>
<sequence length="208" mass="23448">MLFILRVSKHALSVEGLYWALAILRKFQPYILLFPREQSNRFPSDGENRSSSSQKPINIEETVGEKRVFSVTLGKFRSLLGVGCGRREIETSSCNFYARRCYSMDTFQYVVDDSDLQVAFSVGNSVGDGGSNVKHFNERGFLAKFSEDGDVEGKKISGHIKGESFFDKDGTLSTKINCIRREINDLDDEEIYWGQRDLLGTKSQSSLA</sequence>
<organism evidence="1 2">
    <name type="scientific">Lithocarpus litseifolius</name>
    <dbReference type="NCBI Taxonomy" id="425828"/>
    <lineage>
        <taxon>Eukaryota</taxon>
        <taxon>Viridiplantae</taxon>
        <taxon>Streptophyta</taxon>
        <taxon>Embryophyta</taxon>
        <taxon>Tracheophyta</taxon>
        <taxon>Spermatophyta</taxon>
        <taxon>Magnoliopsida</taxon>
        <taxon>eudicotyledons</taxon>
        <taxon>Gunneridae</taxon>
        <taxon>Pentapetalae</taxon>
        <taxon>rosids</taxon>
        <taxon>fabids</taxon>
        <taxon>Fagales</taxon>
        <taxon>Fagaceae</taxon>
        <taxon>Lithocarpus</taxon>
    </lineage>
</organism>
<dbReference type="EMBL" id="JAZDWU010000002">
    <property type="protein sequence ID" value="KAL0012547.1"/>
    <property type="molecule type" value="Genomic_DNA"/>
</dbReference>
<reference evidence="1 2" key="1">
    <citation type="submission" date="2024-01" db="EMBL/GenBank/DDBJ databases">
        <title>A telomere-to-telomere, gap-free genome of sweet tea (Lithocarpus litseifolius).</title>
        <authorList>
            <person name="Zhou J."/>
        </authorList>
    </citation>
    <scope>NUCLEOTIDE SEQUENCE [LARGE SCALE GENOMIC DNA]</scope>
    <source>
        <strain evidence="1">Zhou-2022a</strain>
        <tissue evidence="1">Leaf</tissue>
    </source>
</reference>